<dbReference type="EMBL" id="PEWY01000163">
    <property type="protein sequence ID" value="PIU36492.1"/>
    <property type="molecule type" value="Genomic_DNA"/>
</dbReference>
<reference evidence="2" key="1">
    <citation type="submission" date="2017-09" db="EMBL/GenBank/DDBJ databases">
        <title>Depth-based differentiation of microbial function through sediment-hosted aquifers and enrichment of novel symbionts in the deep terrestrial subsurface.</title>
        <authorList>
            <person name="Probst A.J."/>
            <person name="Ladd B."/>
            <person name="Jarett J.K."/>
            <person name="Geller-Mcgrath D.E."/>
            <person name="Sieber C.M.K."/>
            <person name="Emerson J.B."/>
            <person name="Anantharaman K."/>
            <person name="Thomas B.C."/>
            <person name="Malmstrom R."/>
            <person name="Stieglmeier M."/>
            <person name="Klingl A."/>
            <person name="Woyke T."/>
            <person name="Ryan C.M."/>
            <person name="Banfield J.F."/>
        </authorList>
    </citation>
    <scope>NUCLEOTIDE SEQUENCE [LARGE SCALE GENOMIC DNA]</scope>
</reference>
<organism evidence="1 2">
    <name type="scientific">Candidatus Roizmanbacteria bacterium CG07_land_8_20_14_0_80_34_15</name>
    <dbReference type="NCBI Taxonomy" id="1974849"/>
    <lineage>
        <taxon>Bacteria</taxon>
        <taxon>Candidatus Roizmaniibacteriota</taxon>
    </lineage>
</organism>
<dbReference type="AlphaFoldDB" id="A0A2M6YST8"/>
<dbReference type="Proteomes" id="UP000230184">
    <property type="component" value="Unassembled WGS sequence"/>
</dbReference>
<accession>A0A2M6YST8</accession>
<evidence type="ECO:0000313" key="2">
    <source>
        <dbReference type="Proteomes" id="UP000230184"/>
    </source>
</evidence>
<proteinExistence type="predicted"/>
<gene>
    <name evidence="1" type="ORF">COT02_05735</name>
</gene>
<evidence type="ECO:0008006" key="3">
    <source>
        <dbReference type="Google" id="ProtNLM"/>
    </source>
</evidence>
<name>A0A2M6YST8_9BACT</name>
<comment type="caution">
    <text evidence="1">The sequence shown here is derived from an EMBL/GenBank/DDBJ whole genome shotgun (WGS) entry which is preliminary data.</text>
</comment>
<protein>
    <recommendedName>
        <fullName evidence="3">Restriction endonuclease</fullName>
    </recommendedName>
</protein>
<evidence type="ECO:0000313" key="1">
    <source>
        <dbReference type="EMBL" id="PIU36492.1"/>
    </source>
</evidence>
<sequence length="322" mass="37099">MNGDFIYKPLNEKVSSEPVLGLFDKSRRKSSRSKADLFELLLTQELNKRYQLPYKDLENKIKKIIKQITIFKDGLIRIDEQKKRVNLLLQPLIKELNKFIETSGRPIEITWIGRKWQTNKSLSDINIKFLSGKNIGISTKSTRSGKGTQKNIGFKELKKYLGLDIDKELLDMKKKIILKVSFQNKELNLIAKKGITFIRKNKYKFPIIQKIGKEYGVLIQYLAVKESVNFFNKLSSNKKEDFLNFIFGFKDGELLLNAIVSGKQVNIYWNKNLTKLIGDNLEAINEGERGYCIASNGKKIVRIQVNFTNGIGISAFCERAFL</sequence>